<sequence length="303" mass="33926">MSRWPLSAGLQGGAWHWPEGQQVYLLLDGVRVEQLAKQVYEWSAEYPLDADLLYAGTPLAEVSDISPWLIALPDAQHPVLQPFLAQGLDDEWGYLIESRAPLEEVGNHLRHMLQVRHPSGGAMWLRLADPAVIAALLLDQSTPAMVPWGPIESLVCPDAVANEWVKSTPQSAAEPPVAIPSNGYLLNETQVSRLQACDKRRDLRTLLHFVEEYCPEWRLPVEQLERYDLLAALTQSARGYGFTNPRQWGLLCTLFSRERCTSWSALSDKAPELHACLTKRAEASPSERLKRAFAITSTYSETT</sequence>
<accession>A0A558JD87</accession>
<organism evidence="2 3">
    <name type="scientific">Vreelandella titanicae</name>
    <dbReference type="NCBI Taxonomy" id="664683"/>
    <lineage>
        <taxon>Bacteria</taxon>
        <taxon>Pseudomonadati</taxon>
        <taxon>Pseudomonadota</taxon>
        <taxon>Gammaproteobacteria</taxon>
        <taxon>Oceanospirillales</taxon>
        <taxon>Halomonadaceae</taxon>
        <taxon>Vreelandella</taxon>
    </lineage>
</organism>
<dbReference type="EMBL" id="VNFE01000001">
    <property type="protein sequence ID" value="TVU91584.1"/>
    <property type="molecule type" value="Genomic_DNA"/>
</dbReference>
<dbReference type="Pfam" id="PF13503">
    <property type="entry name" value="DUF4123"/>
    <property type="match status" value="1"/>
</dbReference>
<dbReference type="Proteomes" id="UP000317288">
    <property type="component" value="Unassembled WGS sequence"/>
</dbReference>
<evidence type="ECO:0000259" key="1">
    <source>
        <dbReference type="Pfam" id="PF13503"/>
    </source>
</evidence>
<evidence type="ECO:0000313" key="2">
    <source>
        <dbReference type="EMBL" id="TVU91584.1"/>
    </source>
</evidence>
<proteinExistence type="predicted"/>
<dbReference type="AlphaFoldDB" id="A0A558JD87"/>
<name>A0A558JD87_9GAMM</name>
<dbReference type="InterPro" id="IPR025391">
    <property type="entry name" value="DUF4123"/>
</dbReference>
<comment type="caution">
    <text evidence="2">The sequence shown here is derived from an EMBL/GenBank/DDBJ whole genome shotgun (WGS) entry which is preliminary data.</text>
</comment>
<reference evidence="2 3" key="1">
    <citation type="submission" date="2019-07" db="EMBL/GenBank/DDBJ databases">
        <title>Diversity of Bacteria from Kongsfjorden, Arctic.</title>
        <authorList>
            <person name="Yu Y."/>
        </authorList>
    </citation>
    <scope>NUCLEOTIDE SEQUENCE [LARGE SCALE GENOMIC DNA]</scope>
    <source>
        <strain evidence="2 3">SM1922</strain>
    </source>
</reference>
<protein>
    <submittedName>
        <fullName evidence="2">DUF4123 domain-containing protein</fullName>
    </submittedName>
</protein>
<dbReference type="RefSeq" id="WP_144808850.1">
    <property type="nucleotide sequence ID" value="NZ_VNFE01000001.1"/>
</dbReference>
<evidence type="ECO:0000313" key="3">
    <source>
        <dbReference type="Proteomes" id="UP000317288"/>
    </source>
</evidence>
<gene>
    <name evidence="2" type="ORF">FQP89_00170</name>
</gene>
<feature type="domain" description="DUF4123" evidence="1">
    <location>
        <begin position="23"/>
        <end position="137"/>
    </location>
</feature>